<dbReference type="Pfam" id="PF11148">
    <property type="entry name" value="DUF2922"/>
    <property type="match status" value="1"/>
</dbReference>
<reference evidence="2 4" key="2">
    <citation type="submission" date="2018-06" db="EMBL/GenBank/DDBJ databases">
        <authorList>
            <consortium name="Pathogen Informatics"/>
            <person name="Doyle S."/>
        </authorList>
    </citation>
    <scope>NUCLEOTIDE SEQUENCE [LARGE SCALE GENOMIC DNA]</scope>
    <source>
        <strain evidence="2 4">NCTC9810</strain>
    </source>
</reference>
<organism evidence="1 3">
    <name type="scientific">Anaerococcus octavius</name>
    <dbReference type="NCBI Taxonomy" id="54007"/>
    <lineage>
        <taxon>Bacteria</taxon>
        <taxon>Bacillati</taxon>
        <taxon>Bacillota</taxon>
        <taxon>Tissierellia</taxon>
        <taxon>Tissierellales</taxon>
        <taxon>Peptoniphilaceae</taxon>
        <taxon>Anaerococcus</taxon>
    </lineage>
</organism>
<sequence length="73" mass="8415">MDNRKLKLYFKDASQNQKSISVDYPKTDYTPDELRSAMDRMLASNVLTTKFGTVTLKDKAELETITKRVLEIV</sequence>
<proteinExistence type="predicted"/>
<dbReference type="InterPro" id="IPR021321">
    <property type="entry name" value="DUF2922"/>
</dbReference>
<dbReference type="Proteomes" id="UP000234335">
    <property type="component" value="Unassembled WGS sequence"/>
</dbReference>
<evidence type="ECO:0000313" key="4">
    <source>
        <dbReference type="Proteomes" id="UP000255124"/>
    </source>
</evidence>
<dbReference type="RefSeq" id="WP_101540374.1">
    <property type="nucleotide sequence ID" value="NZ_CALTZC010000051.1"/>
</dbReference>
<evidence type="ECO:0000313" key="1">
    <source>
        <dbReference type="EMBL" id="PKZ16713.1"/>
    </source>
</evidence>
<dbReference type="OrthoDB" id="1691049at2"/>
<protein>
    <submittedName>
        <fullName evidence="1">DUF2922 domain-containing protein</fullName>
    </submittedName>
    <submittedName>
        <fullName evidence="2">Protein of uncharacterized function (DUF2922)</fullName>
    </submittedName>
</protein>
<evidence type="ECO:0000313" key="2">
    <source>
        <dbReference type="EMBL" id="SUU91743.1"/>
    </source>
</evidence>
<dbReference type="Proteomes" id="UP000255124">
    <property type="component" value="Unassembled WGS sequence"/>
</dbReference>
<name>A0A2I1M993_9FIRM</name>
<evidence type="ECO:0000313" key="3">
    <source>
        <dbReference type="Proteomes" id="UP000234335"/>
    </source>
</evidence>
<dbReference type="AlphaFoldDB" id="A0A2I1M993"/>
<gene>
    <name evidence="1" type="ORF">CYJ34_05815</name>
    <name evidence="2" type="ORF">NCTC9810_00038</name>
</gene>
<dbReference type="EMBL" id="PKGS01000003">
    <property type="protein sequence ID" value="PKZ16713.1"/>
    <property type="molecule type" value="Genomic_DNA"/>
</dbReference>
<keyword evidence="3" id="KW-1185">Reference proteome</keyword>
<accession>A0A2I1M993</accession>
<reference evidence="1 3" key="1">
    <citation type="submission" date="2017-12" db="EMBL/GenBank/DDBJ databases">
        <title>Phylogenetic diversity of female urinary microbiome.</title>
        <authorList>
            <person name="Thomas-White K."/>
            <person name="Wolfe A.J."/>
        </authorList>
    </citation>
    <scope>NUCLEOTIDE SEQUENCE [LARGE SCALE GENOMIC DNA]</scope>
    <source>
        <strain evidence="1 3">UMB0119</strain>
    </source>
</reference>
<dbReference type="EMBL" id="UFTA01000002">
    <property type="protein sequence ID" value="SUU91743.1"/>
    <property type="molecule type" value="Genomic_DNA"/>
</dbReference>